<protein>
    <submittedName>
        <fullName evidence="9">L,D-transpeptidase family protein</fullName>
    </submittedName>
</protein>
<keyword evidence="5 7" id="KW-0573">Peptidoglycan synthesis</keyword>
<organism evidence="9 10">
    <name type="scientific">Zooshikella harenae</name>
    <dbReference type="NCBI Taxonomy" id="2827238"/>
    <lineage>
        <taxon>Bacteria</taxon>
        <taxon>Pseudomonadati</taxon>
        <taxon>Pseudomonadota</taxon>
        <taxon>Gammaproteobacteria</taxon>
        <taxon>Oceanospirillales</taxon>
        <taxon>Zooshikellaceae</taxon>
        <taxon>Zooshikella</taxon>
    </lineage>
</organism>
<evidence type="ECO:0000256" key="2">
    <source>
        <dbReference type="ARBA" id="ARBA00005992"/>
    </source>
</evidence>
<evidence type="ECO:0000256" key="1">
    <source>
        <dbReference type="ARBA" id="ARBA00004752"/>
    </source>
</evidence>
<dbReference type="RefSeq" id="WP_215818785.1">
    <property type="nucleotide sequence ID" value="NZ_JAGSOY010000009.1"/>
</dbReference>
<evidence type="ECO:0000259" key="8">
    <source>
        <dbReference type="PROSITE" id="PS52029"/>
    </source>
</evidence>
<comment type="caution">
    <text evidence="9">The sequence shown here is derived from an EMBL/GenBank/DDBJ whole genome shotgun (WGS) entry which is preliminary data.</text>
</comment>
<accession>A0ABS5Z9A0</accession>
<dbReference type="PANTHER" id="PTHR36699">
    <property type="entry name" value="LD-TRANSPEPTIDASE"/>
    <property type="match status" value="1"/>
</dbReference>
<keyword evidence="3" id="KW-0808">Transferase</keyword>
<keyword evidence="10" id="KW-1185">Reference proteome</keyword>
<proteinExistence type="inferred from homology"/>
<evidence type="ECO:0000313" key="9">
    <source>
        <dbReference type="EMBL" id="MBU2710617.1"/>
    </source>
</evidence>
<comment type="pathway">
    <text evidence="1 7">Cell wall biogenesis; peptidoglycan biosynthesis.</text>
</comment>
<feature type="domain" description="L,D-TPase catalytic" evidence="8">
    <location>
        <begin position="73"/>
        <end position="200"/>
    </location>
</feature>
<evidence type="ECO:0000256" key="4">
    <source>
        <dbReference type="ARBA" id="ARBA00022960"/>
    </source>
</evidence>
<dbReference type="InterPro" id="IPR005490">
    <property type="entry name" value="LD_TPept_cat_dom"/>
</dbReference>
<dbReference type="EMBL" id="JAGSOY010000009">
    <property type="protein sequence ID" value="MBU2710617.1"/>
    <property type="molecule type" value="Genomic_DNA"/>
</dbReference>
<sequence>MIKGILAIFLALAMLLPMGYRYGRSLWYPFYVKVVGQRTVEDVIHKYGYKAQSRLKPYFTSAGLNFPPQEISLLTIKDQLQMELWAKQDNNWHYVRTYPLLANSGTKGPKLKQGDKQIPEGLYKITLLNPNSRFHLSMKLNYPNRFDQQQAVTDGRTRLGGDIFIHGKDVSIGCLAIGDQAIEELFTLVHNIGKQQVSVVIAPSDPRLQALKPPITSPRWTNHLYHKIANAFTDYHHPVVSANHYP</sequence>
<evidence type="ECO:0000313" key="10">
    <source>
        <dbReference type="Proteomes" id="UP000690515"/>
    </source>
</evidence>
<dbReference type="InterPro" id="IPR038063">
    <property type="entry name" value="Transpep_catalytic_dom"/>
</dbReference>
<evidence type="ECO:0000256" key="3">
    <source>
        <dbReference type="ARBA" id="ARBA00022679"/>
    </source>
</evidence>
<keyword evidence="6 7" id="KW-0961">Cell wall biogenesis/degradation</keyword>
<keyword evidence="4 7" id="KW-0133">Cell shape</keyword>
<dbReference type="SUPFAM" id="SSF141523">
    <property type="entry name" value="L,D-transpeptidase catalytic domain-like"/>
    <property type="match status" value="1"/>
</dbReference>
<name>A0ABS5Z9A0_9GAMM</name>
<evidence type="ECO:0000256" key="7">
    <source>
        <dbReference type="PROSITE-ProRule" id="PRU01373"/>
    </source>
</evidence>
<dbReference type="PANTHER" id="PTHR36699:SF1">
    <property type="entry name" value="L,D-TRANSPEPTIDASE YAFK-RELATED"/>
    <property type="match status" value="1"/>
</dbReference>
<evidence type="ECO:0000256" key="5">
    <source>
        <dbReference type="ARBA" id="ARBA00022984"/>
    </source>
</evidence>
<reference evidence="9 10" key="1">
    <citation type="submission" date="2021-04" db="EMBL/GenBank/DDBJ databases">
        <authorList>
            <person name="Pira H."/>
            <person name="Risdian C."/>
            <person name="Wink J."/>
        </authorList>
    </citation>
    <scope>NUCLEOTIDE SEQUENCE [LARGE SCALE GENOMIC DNA]</scope>
    <source>
        <strain evidence="9 10">WH53</strain>
    </source>
</reference>
<dbReference type="Proteomes" id="UP000690515">
    <property type="component" value="Unassembled WGS sequence"/>
</dbReference>
<dbReference type="Pfam" id="PF03734">
    <property type="entry name" value="YkuD"/>
    <property type="match status" value="1"/>
</dbReference>
<feature type="active site" description="Proton donor/acceptor" evidence="7">
    <location>
        <position position="166"/>
    </location>
</feature>
<evidence type="ECO:0000256" key="6">
    <source>
        <dbReference type="ARBA" id="ARBA00023316"/>
    </source>
</evidence>
<dbReference type="CDD" id="cd16913">
    <property type="entry name" value="YkuD_like"/>
    <property type="match status" value="1"/>
</dbReference>
<dbReference type="PROSITE" id="PS52029">
    <property type="entry name" value="LD_TPASE"/>
    <property type="match status" value="1"/>
</dbReference>
<feature type="active site" description="Nucleophile" evidence="7">
    <location>
        <position position="174"/>
    </location>
</feature>
<comment type="similarity">
    <text evidence="2">Belongs to the YkuD family.</text>
</comment>
<gene>
    <name evidence="9" type="ORF">KCG35_06070</name>
</gene>